<dbReference type="AlphaFoldDB" id="A0A3M7RKC8"/>
<gene>
    <name evidence="1" type="ORF">BpHYR1_011859</name>
</gene>
<proteinExistence type="predicted"/>
<dbReference type="Proteomes" id="UP000276133">
    <property type="component" value="Unassembled WGS sequence"/>
</dbReference>
<comment type="caution">
    <text evidence="1">The sequence shown here is derived from an EMBL/GenBank/DDBJ whole genome shotgun (WGS) entry which is preliminary data.</text>
</comment>
<sequence length="85" mass="10241">MVNLRKNTNKNILFIFTIFYQNLPPKKMGISEIQNEQKILPFLVKRCNREEFLFHLLWNYFAKSLIKLSDLFVTICSSSYYVSIW</sequence>
<evidence type="ECO:0000313" key="1">
    <source>
        <dbReference type="EMBL" id="RNA23758.1"/>
    </source>
</evidence>
<evidence type="ECO:0000313" key="2">
    <source>
        <dbReference type="Proteomes" id="UP000276133"/>
    </source>
</evidence>
<reference evidence="1 2" key="1">
    <citation type="journal article" date="2018" name="Sci. Rep.">
        <title>Genomic signatures of local adaptation to the degree of environmental predictability in rotifers.</title>
        <authorList>
            <person name="Franch-Gras L."/>
            <person name="Hahn C."/>
            <person name="Garcia-Roger E.M."/>
            <person name="Carmona M.J."/>
            <person name="Serra M."/>
            <person name="Gomez A."/>
        </authorList>
    </citation>
    <scope>NUCLEOTIDE SEQUENCE [LARGE SCALE GENOMIC DNA]</scope>
    <source>
        <strain evidence="1">HYR1</strain>
    </source>
</reference>
<dbReference type="EMBL" id="REGN01003223">
    <property type="protein sequence ID" value="RNA23758.1"/>
    <property type="molecule type" value="Genomic_DNA"/>
</dbReference>
<accession>A0A3M7RKC8</accession>
<protein>
    <submittedName>
        <fullName evidence="1">Uncharacterized protein</fullName>
    </submittedName>
</protein>
<organism evidence="1 2">
    <name type="scientific">Brachionus plicatilis</name>
    <name type="common">Marine rotifer</name>
    <name type="synonym">Brachionus muelleri</name>
    <dbReference type="NCBI Taxonomy" id="10195"/>
    <lineage>
        <taxon>Eukaryota</taxon>
        <taxon>Metazoa</taxon>
        <taxon>Spiralia</taxon>
        <taxon>Gnathifera</taxon>
        <taxon>Rotifera</taxon>
        <taxon>Eurotatoria</taxon>
        <taxon>Monogononta</taxon>
        <taxon>Pseudotrocha</taxon>
        <taxon>Ploima</taxon>
        <taxon>Brachionidae</taxon>
        <taxon>Brachionus</taxon>
    </lineage>
</organism>
<keyword evidence="2" id="KW-1185">Reference proteome</keyword>
<name>A0A3M7RKC8_BRAPC</name>